<feature type="region of interest" description="Disordered" evidence="1">
    <location>
        <begin position="232"/>
        <end position="269"/>
    </location>
</feature>
<feature type="region of interest" description="Disordered" evidence="1">
    <location>
        <begin position="328"/>
        <end position="411"/>
    </location>
</feature>
<keyword evidence="3" id="KW-1185">Reference proteome</keyword>
<proteinExistence type="predicted"/>
<feature type="compositionally biased region" description="Basic residues" evidence="1">
    <location>
        <begin position="400"/>
        <end position="411"/>
    </location>
</feature>
<reference evidence="2" key="2">
    <citation type="submission" date="2023-05" db="EMBL/GenBank/DDBJ databases">
        <authorList>
            <consortium name="Lawrence Berkeley National Laboratory"/>
            <person name="Steindorff A."/>
            <person name="Hensen N."/>
            <person name="Bonometti L."/>
            <person name="Westerberg I."/>
            <person name="Brannstrom I.O."/>
            <person name="Guillou S."/>
            <person name="Cros-Aarteil S."/>
            <person name="Calhoun S."/>
            <person name="Haridas S."/>
            <person name="Kuo A."/>
            <person name="Mondo S."/>
            <person name="Pangilinan J."/>
            <person name="Riley R."/>
            <person name="Labutti K."/>
            <person name="Andreopoulos B."/>
            <person name="Lipzen A."/>
            <person name="Chen C."/>
            <person name="Yanf M."/>
            <person name="Daum C."/>
            <person name="Ng V."/>
            <person name="Clum A."/>
            <person name="Ohm R."/>
            <person name="Martin F."/>
            <person name="Silar P."/>
            <person name="Natvig D."/>
            <person name="Lalanne C."/>
            <person name="Gautier V."/>
            <person name="Ament-Velasquez S.L."/>
            <person name="Kruys A."/>
            <person name="Hutchinson M.I."/>
            <person name="Powell A.J."/>
            <person name="Barry K."/>
            <person name="Miller A.N."/>
            <person name="Grigoriev I.V."/>
            <person name="Debuchy R."/>
            <person name="Gladieux P."/>
            <person name="Thoren M.H."/>
            <person name="Johannesson H."/>
        </authorList>
    </citation>
    <scope>NUCLEOTIDE SEQUENCE</scope>
    <source>
        <strain evidence="2">CBS 990.96</strain>
    </source>
</reference>
<dbReference type="EMBL" id="MU865584">
    <property type="protein sequence ID" value="KAK4221117.1"/>
    <property type="molecule type" value="Genomic_DNA"/>
</dbReference>
<gene>
    <name evidence="2" type="ORF">QBC38DRAFT_461834</name>
</gene>
<feature type="compositionally biased region" description="Polar residues" evidence="1">
    <location>
        <begin position="236"/>
        <end position="259"/>
    </location>
</feature>
<reference evidence="2" key="1">
    <citation type="journal article" date="2023" name="Mol. Phylogenet. Evol.">
        <title>Genome-scale phylogeny and comparative genomics of the fungal order Sordariales.</title>
        <authorList>
            <person name="Hensen N."/>
            <person name="Bonometti L."/>
            <person name="Westerberg I."/>
            <person name="Brannstrom I.O."/>
            <person name="Guillou S."/>
            <person name="Cros-Aarteil S."/>
            <person name="Calhoun S."/>
            <person name="Haridas S."/>
            <person name="Kuo A."/>
            <person name="Mondo S."/>
            <person name="Pangilinan J."/>
            <person name="Riley R."/>
            <person name="LaButti K."/>
            <person name="Andreopoulos B."/>
            <person name="Lipzen A."/>
            <person name="Chen C."/>
            <person name="Yan M."/>
            <person name="Daum C."/>
            <person name="Ng V."/>
            <person name="Clum A."/>
            <person name="Steindorff A."/>
            <person name="Ohm R.A."/>
            <person name="Martin F."/>
            <person name="Silar P."/>
            <person name="Natvig D.O."/>
            <person name="Lalanne C."/>
            <person name="Gautier V."/>
            <person name="Ament-Velasquez S.L."/>
            <person name="Kruys A."/>
            <person name="Hutchinson M.I."/>
            <person name="Powell A.J."/>
            <person name="Barry K."/>
            <person name="Miller A.N."/>
            <person name="Grigoriev I.V."/>
            <person name="Debuchy R."/>
            <person name="Gladieux P."/>
            <person name="Hiltunen Thoren M."/>
            <person name="Johannesson H."/>
        </authorList>
    </citation>
    <scope>NUCLEOTIDE SEQUENCE</scope>
    <source>
        <strain evidence="2">CBS 990.96</strain>
    </source>
</reference>
<dbReference type="AlphaFoldDB" id="A0AAN6YQT6"/>
<sequence>MDGYGAELSEGVIQLDMDPRFKCWCLWYPDGCPYNPACRGRTKTEYHNSNNEVVDIAWEGFPDNEGEYWDKKISKPGEITCDVCGKKCKKRLKSMKKTSFPTFDTAQTLPLEESALRLVSTTFASMEVQDKAQRAYISRRDESGIPTPRGAREFYLKNEVNAFGVKPNGELLNGPFNYNSQQNIDNVVDVQHVYLVQSSSGQQALNQMTSRTVMETKDRFQMLQIPHAGYPMPAISESSPDSRGSLSPLPSYSGHSPINPSDYLFDHTRGEYRPGATQQPSSYGHKCKAVQTQPPQETTVNWTQDPKTGNWIIVPGPKSGPVGVVPTEQTAHNMPDTSHRVYTTEPKPQKGKASAAPVPQATRPAAKKSSRQRETPEERAERIRAEALVIDSGSSDGSRGKRRHKGSGTYG</sequence>
<protein>
    <submittedName>
        <fullName evidence="2">Uncharacterized protein</fullName>
    </submittedName>
</protein>
<dbReference type="Proteomes" id="UP001301958">
    <property type="component" value="Unassembled WGS sequence"/>
</dbReference>
<evidence type="ECO:0000313" key="3">
    <source>
        <dbReference type="Proteomes" id="UP001301958"/>
    </source>
</evidence>
<evidence type="ECO:0000313" key="2">
    <source>
        <dbReference type="EMBL" id="KAK4221117.1"/>
    </source>
</evidence>
<name>A0AAN6YQT6_9PEZI</name>
<feature type="compositionally biased region" description="Basic and acidic residues" evidence="1">
    <location>
        <begin position="371"/>
        <end position="385"/>
    </location>
</feature>
<comment type="caution">
    <text evidence="2">The sequence shown here is derived from an EMBL/GenBank/DDBJ whole genome shotgun (WGS) entry which is preliminary data.</text>
</comment>
<evidence type="ECO:0000256" key="1">
    <source>
        <dbReference type="SAM" id="MobiDB-lite"/>
    </source>
</evidence>
<accession>A0AAN6YQT6</accession>
<organism evidence="2 3">
    <name type="scientific">Podospora fimiseda</name>
    <dbReference type="NCBI Taxonomy" id="252190"/>
    <lineage>
        <taxon>Eukaryota</taxon>
        <taxon>Fungi</taxon>
        <taxon>Dikarya</taxon>
        <taxon>Ascomycota</taxon>
        <taxon>Pezizomycotina</taxon>
        <taxon>Sordariomycetes</taxon>
        <taxon>Sordariomycetidae</taxon>
        <taxon>Sordariales</taxon>
        <taxon>Podosporaceae</taxon>
        <taxon>Podospora</taxon>
    </lineage>
</organism>